<proteinExistence type="predicted"/>
<dbReference type="EMBL" id="JAWQEG010009119">
    <property type="protein sequence ID" value="KAK3849132.1"/>
    <property type="molecule type" value="Genomic_DNA"/>
</dbReference>
<feature type="region of interest" description="Disordered" evidence="1">
    <location>
        <begin position="1"/>
        <end position="51"/>
    </location>
</feature>
<feature type="non-terminal residue" evidence="2">
    <location>
        <position position="1"/>
    </location>
</feature>
<comment type="caution">
    <text evidence="2">The sequence shown here is derived from an EMBL/GenBank/DDBJ whole genome shotgun (WGS) entry which is preliminary data.</text>
</comment>
<accession>A0AAE1EEJ8</accession>
<sequence>KQDDRGDDDDDDDDDNDDDDNSSVGDGGDGSRPPPRRGWSPAALGGAPPGPLLPMHFVTRDIEKLGLSLRPATFLLDTEGGAVKNLSLATVRTIYGEHGRNPTYLEQCVMVWDWPLLACCGATGR</sequence>
<reference evidence="2" key="1">
    <citation type="submission" date="2023-10" db="EMBL/GenBank/DDBJ databases">
        <title>Genome assemblies of two species of porcelain crab, Petrolisthes cinctipes and Petrolisthes manimaculis (Anomura: Porcellanidae).</title>
        <authorList>
            <person name="Angst P."/>
        </authorList>
    </citation>
    <scope>NUCLEOTIDE SEQUENCE</scope>
    <source>
        <strain evidence="2">PB745_01</strain>
        <tissue evidence="2">Gill</tissue>
    </source>
</reference>
<protein>
    <submittedName>
        <fullName evidence="2">Uncharacterized protein</fullName>
    </submittedName>
</protein>
<dbReference type="Proteomes" id="UP001286313">
    <property type="component" value="Unassembled WGS sequence"/>
</dbReference>
<feature type="compositionally biased region" description="Acidic residues" evidence="1">
    <location>
        <begin position="1"/>
        <end position="21"/>
    </location>
</feature>
<dbReference type="AlphaFoldDB" id="A0AAE1EEJ8"/>
<gene>
    <name evidence="2" type="ORF">Pcinc_044101</name>
</gene>
<evidence type="ECO:0000313" key="3">
    <source>
        <dbReference type="Proteomes" id="UP001286313"/>
    </source>
</evidence>
<evidence type="ECO:0000256" key="1">
    <source>
        <dbReference type="SAM" id="MobiDB-lite"/>
    </source>
</evidence>
<evidence type="ECO:0000313" key="2">
    <source>
        <dbReference type="EMBL" id="KAK3849132.1"/>
    </source>
</evidence>
<keyword evidence="3" id="KW-1185">Reference proteome</keyword>
<feature type="compositionally biased region" description="Low complexity" evidence="1">
    <location>
        <begin position="37"/>
        <end position="46"/>
    </location>
</feature>
<organism evidence="2 3">
    <name type="scientific">Petrolisthes cinctipes</name>
    <name type="common">Flat porcelain crab</name>
    <dbReference type="NCBI Taxonomy" id="88211"/>
    <lineage>
        <taxon>Eukaryota</taxon>
        <taxon>Metazoa</taxon>
        <taxon>Ecdysozoa</taxon>
        <taxon>Arthropoda</taxon>
        <taxon>Crustacea</taxon>
        <taxon>Multicrustacea</taxon>
        <taxon>Malacostraca</taxon>
        <taxon>Eumalacostraca</taxon>
        <taxon>Eucarida</taxon>
        <taxon>Decapoda</taxon>
        <taxon>Pleocyemata</taxon>
        <taxon>Anomura</taxon>
        <taxon>Galatheoidea</taxon>
        <taxon>Porcellanidae</taxon>
        <taxon>Petrolisthes</taxon>
    </lineage>
</organism>
<name>A0AAE1EEJ8_PETCI</name>